<evidence type="ECO:0000313" key="3">
    <source>
        <dbReference type="Proteomes" id="UP000050794"/>
    </source>
</evidence>
<dbReference type="AlphaFoldDB" id="A0A183U946"/>
<dbReference type="InterPro" id="IPR038550">
    <property type="entry name" value="GPCR_3_9-Cys_sf"/>
</dbReference>
<reference evidence="4" key="1">
    <citation type="submission" date="2016-06" db="UniProtKB">
        <authorList>
            <consortium name="WormBaseParasite"/>
        </authorList>
    </citation>
    <scope>IDENTIFICATION</scope>
</reference>
<evidence type="ECO:0000313" key="4">
    <source>
        <dbReference type="WBParaSite" id="TCNE_0000501601-mRNA-1"/>
    </source>
</evidence>
<feature type="domain" description="GPCR family 3 nine cysteines" evidence="1">
    <location>
        <begin position="21"/>
        <end position="71"/>
    </location>
</feature>
<keyword evidence="3" id="KW-1185">Reference proteome</keyword>
<evidence type="ECO:0000259" key="1">
    <source>
        <dbReference type="Pfam" id="PF07562"/>
    </source>
</evidence>
<dbReference type="Pfam" id="PF07562">
    <property type="entry name" value="NCD3G"/>
    <property type="match status" value="1"/>
</dbReference>
<proteinExistence type="predicted"/>
<dbReference type="InterPro" id="IPR011500">
    <property type="entry name" value="GPCR_3_9-Cys_dom"/>
</dbReference>
<dbReference type="Gene3D" id="2.10.50.30">
    <property type="entry name" value="GPCR, family 3, nine cysteines domain"/>
    <property type="match status" value="1"/>
</dbReference>
<name>A0A183U946_TOXCA</name>
<accession>A0A183U946</accession>
<protein>
    <submittedName>
        <fullName evidence="4">NCD3G domain-containing protein</fullName>
    </submittedName>
</protein>
<organism evidence="3 4">
    <name type="scientific">Toxocara canis</name>
    <name type="common">Canine roundworm</name>
    <dbReference type="NCBI Taxonomy" id="6265"/>
    <lineage>
        <taxon>Eukaryota</taxon>
        <taxon>Metazoa</taxon>
        <taxon>Ecdysozoa</taxon>
        <taxon>Nematoda</taxon>
        <taxon>Chromadorea</taxon>
        <taxon>Rhabditida</taxon>
        <taxon>Spirurina</taxon>
        <taxon>Ascaridomorpha</taxon>
        <taxon>Ascaridoidea</taxon>
        <taxon>Toxocaridae</taxon>
        <taxon>Toxocara</taxon>
    </lineage>
</organism>
<dbReference type="EMBL" id="UYWY01010342">
    <property type="protein sequence ID" value="VDM33616.1"/>
    <property type="molecule type" value="Genomic_DNA"/>
</dbReference>
<dbReference type="Proteomes" id="UP000050794">
    <property type="component" value="Unassembled WGS sequence"/>
</dbReference>
<gene>
    <name evidence="2" type="ORF">TCNE_LOCUS5016</name>
</gene>
<reference evidence="2 3" key="2">
    <citation type="submission" date="2018-11" db="EMBL/GenBank/DDBJ databases">
        <authorList>
            <consortium name="Pathogen Informatics"/>
        </authorList>
    </citation>
    <scope>NUCLEOTIDE SEQUENCE [LARGE SCALE GENOMIC DNA]</scope>
</reference>
<evidence type="ECO:0000313" key="2">
    <source>
        <dbReference type="EMBL" id="VDM33616.1"/>
    </source>
</evidence>
<dbReference type="InterPro" id="IPR009030">
    <property type="entry name" value="Growth_fac_rcpt_cys_sf"/>
</dbReference>
<dbReference type="SUPFAM" id="SSF57184">
    <property type="entry name" value="Growth factor receptor domain"/>
    <property type="match status" value="1"/>
</dbReference>
<sequence>MSANILYSYRNGLKKWAAPLPLSVCSTECDRGYYRAYQDQTCCWTCIPCDVTTSIIPNETSCVQCPLGEVPNTNLDA</sequence>
<dbReference type="WBParaSite" id="TCNE_0000501601-mRNA-1">
    <property type="protein sequence ID" value="TCNE_0000501601-mRNA-1"/>
    <property type="gene ID" value="TCNE_0000501601"/>
</dbReference>
<dbReference type="GO" id="GO:0004930">
    <property type="term" value="F:G protein-coupled receptor activity"/>
    <property type="evidence" value="ECO:0007669"/>
    <property type="project" value="InterPro"/>
</dbReference>